<dbReference type="Proteomes" id="UP000039865">
    <property type="component" value="Unassembled WGS sequence"/>
</dbReference>
<feature type="region of interest" description="Disordered" evidence="1">
    <location>
        <begin position="124"/>
        <end position="159"/>
    </location>
</feature>
<feature type="compositionally biased region" description="Polar residues" evidence="1">
    <location>
        <begin position="135"/>
        <end position="152"/>
    </location>
</feature>
<sequence length="483" mass="56509">MSLVTPNLLSPKQTAVSAPVSPKLNQSIIVDGYHSNNQKPVKGLMGYAQKLLEKRENRVFLQETNRNKLDISRLQFVHNPLFDFPSTDLSTFEMIVNQQQNHDDQLSIQWDKIDEWNRQNRHVKARENRGLKSKVSGNQQNPITPLELSSTTLEDEPKNQLSKSLVNKKKYHLPQIALEHLDYSGNILEQSLIDHSTNNEKGIQENLKKFFQDQMRKKAFNTPIKGNKGGHRYSVRRMREDFYSKDQTSSKFGARNSILYNNSSLFNFERRNLEKEQSKTQKLNATGQGSKFLSGFSQYNPTDQEQQKIVNLQILRELSKLKNQAVCRDKQWSKQFYNRKTSNDDSIKNSYIYSQIHSSAAIRDKSQMQQTQTQSKFIQQAPKSGSNQSPYPFQFQGKMIFTYADLLQFCELDKAETLMELKKQQQKQIHVHHSQQQKNFDEELFKLIQEIKQQEKMHLRKPSTLDNLVLLQRIDDYYHNKDQ</sequence>
<dbReference type="AlphaFoldDB" id="A0A078AXY3"/>
<dbReference type="InParanoid" id="A0A078AXY3"/>
<evidence type="ECO:0000313" key="3">
    <source>
        <dbReference type="Proteomes" id="UP000039865"/>
    </source>
</evidence>
<proteinExistence type="predicted"/>
<dbReference type="EMBL" id="CCKQ01015135">
    <property type="protein sequence ID" value="CDW86941.1"/>
    <property type="molecule type" value="Genomic_DNA"/>
</dbReference>
<organism evidence="2 3">
    <name type="scientific">Stylonychia lemnae</name>
    <name type="common">Ciliate</name>
    <dbReference type="NCBI Taxonomy" id="5949"/>
    <lineage>
        <taxon>Eukaryota</taxon>
        <taxon>Sar</taxon>
        <taxon>Alveolata</taxon>
        <taxon>Ciliophora</taxon>
        <taxon>Intramacronucleata</taxon>
        <taxon>Spirotrichea</taxon>
        <taxon>Stichotrichia</taxon>
        <taxon>Sporadotrichida</taxon>
        <taxon>Oxytrichidae</taxon>
        <taxon>Stylonychinae</taxon>
        <taxon>Stylonychia</taxon>
    </lineage>
</organism>
<evidence type="ECO:0000313" key="2">
    <source>
        <dbReference type="EMBL" id="CDW86941.1"/>
    </source>
</evidence>
<gene>
    <name evidence="2" type="primary">Contig14357.g15293</name>
    <name evidence="2" type="ORF">STYLEM_16041</name>
</gene>
<protein>
    <submittedName>
        <fullName evidence="2">Uncharacterized protein</fullName>
    </submittedName>
</protein>
<accession>A0A078AXY3</accession>
<name>A0A078AXY3_STYLE</name>
<evidence type="ECO:0000256" key="1">
    <source>
        <dbReference type="SAM" id="MobiDB-lite"/>
    </source>
</evidence>
<keyword evidence="3" id="KW-1185">Reference proteome</keyword>
<reference evidence="2 3" key="1">
    <citation type="submission" date="2014-06" db="EMBL/GenBank/DDBJ databases">
        <authorList>
            <person name="Swart Estienne"/>
        </authorList>
    </citation>
    <scope>NUCLEOTIDE SEQUENCE [LARGE SCALE GENOMIC DNA]</scope>
    <source>
        <strain evidence="2 3">130c</strain>
    </source>
</reference>